<evidence type="ECO:0000313" key="5">
    <source>
        <dbReference type="Proteomes" id="UP000226384"/>
    </source>
</evidence>
<accession>A0A1D8KTN8</accession>
<evidence type="ECO:0000313" key="4">
    <source>
        <dbReference type="Proteomes" id="UP000203902"/>
    </source>
</evidence>
<dbReference type="KEGG" id="vg:30308119"/>
<evidence type="ECO:0000313" key="2">
    <source>
        <dbReference type="EMBL" id="AOV62254.1"/>
    </source>
</evidence>
<evidence type="ECO:0000313" key="6">
    <source>
        <dbReference type="Proteomes" id="UP000510897"/>
    </source>
</evidence>
<dbReference type="Proteomes" id="UP000226384">
    <property type="component" value="Segment"/>
</dbReference>
<dbReference type="RefSeq" id="YP_009322998.1">
    <property type="nucleotide sequence ID" value="NC_031927.1"/>
</dbReference>
<dbReference type="GeneID" id="30308119"/>
<gene>
    <name evidence="1" type="ORF">C490910_065</name>
    <name evidence="3" type="ORF">CC030809_00064</name>
    <name evidence="2" type="ORF">S420910_065</name>
</gene>
<organism evidence="1 4">
    <name type="scientific">Synechococcus phage S-CAM7</name>
    <dbReference type="NCBI Taxonomy" id="1883368"/>
    <lineage>
        <taxon>Viruses</taxon>
        <taxon>Duplodnaviria</taxon>
        <taxon>Heunggongvirae</taxon>
        <taxon>Uroviricota</taxon>
        <taxon>Caudoviricetes</taxon>
        <taxon>Pantevenvirales</taxon>
        <taxon>Kyanoviridae</taxon>
        <taxon>Mazuvirus</taxon>
        <taxon>Mazuvirus scam7</taxon>
    </lineage>
</organism>
<protein>
    <submittedName>
        <fullName evidence="1">Uncharacterized protein</fullName>
    </submittedName>
</protein>
<dbReference type="Proteomes" id="UP000203902">
    <property type="component" value="Segment"/>
</dbReference>
<dbReference type="EMBL" id="KU686213">
    <property type="protein sequence ID" value="AOV62254.1"/>
    <property type="molecule type" value="Genomic_DNA"/>
</dbReference>
<evidence type="ECO:0000313" key="1">
    <source>
        <dbReference type="EMBL" id="AOV61989.1"/>
    </source>
</evidence>
<sequence>MIKSQVQRIVREVATTQGATLTRDEKWSVFLNVCDGLYRDGRITLKQHDNWTSPF</sequence>
<proteinExistence type="predicted"/>
<dbReference type="EMBL" id="KU686212">
    <property type="protein sequence ID" value="AOV61989.1"/>
    <property type="molecule type" value="Genomic_DNA"/>
</dbReference>
<dbReference type="EMBL" id="MT586120">
    <property type="protein sequence ID" value="QLF86120.1"/>
    <property type="molecule type" value="Genomic_DNA"/>
</dbReference>
<reference evidence="3 6" key="2">
    <citation type="submission" date="2020-06" db="EMBL/GenBank/DDBJ databases">
        <authorList>
            <person name="Puxty R.J."/>
            <person name="Weihe C."/>
            <person name="Marston M.F."/>
            <person name="Martiny J.B.H."/>
        </authorList>
    </citation>
    <scope>NUCLEOTIDE SEQUENCE [LARGE SCALE GENOMIC DNA]</scope>
    <source>
        <strain evidence="3">0809CC03</strain>
    </source>
</reference>
<keyword evidence="4" id="KW-1185">Reference proteome</keyword>
<dbReference type="Proteomes" id="UP000510897">
    <property type="component" value="Segment"/>
</dbReference>
<dbReference type="OrthoDB" id="25166at10239"/>
<name>A0A1D8KTN8_9CAUD</name>
<reference evidence="4 5" key="1">
    <citation type="journal article" date="2016" name="Virology">
        <title>The genomic content and context of auxiliary metabolic genes in marine cyanomyoviruses.</title>
        <authorList>
            <person name="Crummett L.T."/>
            <person name="Puxty R.J."/>
            <person name="Weihe C."/>
            <person name="Marston M.F."/>
            <person name="Martiny J.B."/>
        </authorList>
    </citation>
    <scope>NUCLEOTIDE SEQUENCE [LARGE SCALE GENOMIC DNA]</scope>
    <source>
        <strain evidence="1">0910CC49</strain>
        <strain evidence="2">0910SB42</strain>
    </source>
</reference>
<evidence type="ECO:0000313" key="3">
    <source>
        <dbReference type="EMBL" id="QLF86120.1"/>
    </source>
</evidence>
<reference evidence="3 6" key="3">
    <citation type="submission" date="2020-07" db="EMBL/GenBank/DDBJ databases">
        <title>Signatures of coevolution in a cyanophage population.</title>
        <authorList>
            <person name="Abebe J."/>
        </authorList>
    </citation>
    <scope>NUCLEOTIDE SEQUENCE [LARGE SCALE GENOMIC DNA]</scope>
    <source>
        <strain evidence="3">0809CC03</strain>
    </source>
</reference>